<dbReference type="Proteomes" id="UP000012065">
    <property type="component" value="Unassembled WGS sequence"/>
</dbReference>
<accession>M5BYE0</accession>
<dbReference type="EMBL" id="CAOJ01010177">
    <property type="protein sequence ID" value="CCO32643.1"/>
    <property type="molecule type" value="Genomic_DNA"/>
</dbReference>
<evidence type="ECO:0000256" key="1">
    <source>
        <dbReference type="SAM" id="MobiDB-lite"/>
    </source>
</evidence>
<name>M5BYE0_THACB</name>
<proteinExistence type="predicted"/>
<evidence type="ECO:0000313" key="2">
    <source>
        <dbReference type="EMBL" id="CCO32643.1"/>
    </source>
</evidence>
<evidence type="ECO:0000313" key="3">
    <source>
        <dbReference type="Proteomes" id="UP000012065"/>
    </source>
</evidence>
<feature type="compositionally biased region" description="Low complexity" evidence="1">
    <location>
        <begin position="7"/>
        <end position="17"/>
    </location>
</feature>
<dbReference type="AlphaFoldDB" id="M5BYE0"/>
<organism evidence="2 3">
    <name type="scientific">Thanatephorus cucumeris (strain AG1-IB / isolate 7/3/14)</name>
    <name type="common">Lettuce bottom rot fungus</name>
    <name type="synonym">Rhizoctonia solani</name>
    <dbReference type="NCBI Taxonomy" id="1108050"/>
    <lineage>
        <taxon>Eukaryota</taxon>
        <taxon>Fungi</taxon>
        <taxon>Dikarya</taxon>
        <taxon>Basidiomycota</taxon>
        <taxon>Agaricomycotina</taxon>
        <taxon>Agaricomycetes</taxon>
        <taxon>Cantharellales</taxon>
        <taxon>Ceratobasidiaceae</taxon>
        <taxon>Rhizoctonia</taxon>
        <taxon>Rhizoctonia solani AG-1</taxon>
    </lineage>
</organism>
<sequence length="104" mass="11086">MQPQQPPQQQQQQQGQGWTTSATRFSAERGSTGSGAGNPGGGYWSDYHPTFGNDMSSSLYGIMPQVPGTVGMQTIFQDGATGVYQNPDGPGGISPNYPVYQRLN</sequence>
<dbReference type="HOGENOM" id="CLU_2251882_0_0_1"/>
<feature type="region of interest" description="Disordered" evidence="1">
    <location>
        <begin position="81"/>
        <end position="104"/>
    </location>
</feature>
<reference evidence="2 3" key="1">
    <citation type="journal article" date="2013" name="J. Biotechnol.">
        <title>Establishment and interpretation of the genome sequence of the phytopathogenic fungus Rhizoctonia solani AG1-IB isolate 7/3/14.</title>
        <authorList>
            <person name="Wibberg D.W."/>
            <person name="Jelonek L.J."/>
            <person name="Rupp O.R."/>
            <person name="Hennig M.H."/>
            <person name="Eikmeyer F.E."/>
            <person name="Goesmann A.G."/>
            <person name="Hartmann A.H."/>
            <person name="Borriss R.B."/>
            <person name="Grosch R.G."/>
            <person name="Puehler A.P."/>
            <person name="Schlueter A.S."/>
        </authorList>
    </citation>
    <scope>NUCLEOTIDE SEQUENCE [LARGE SCALE GENOMIC DNA]</scope>
    <source>
        <strain evidence="3">AG1-IB / isolate 7/3/14</strain>
    </source>
</reference>
<feature type="region of interest" description="Disordered" evidence="1">
    <location>
        <begin position="1"/>
        <end position="50"/>
    </location>
</feature>
<gene>
    <name evidence="2" type="ORF">BN14_06706</name>
</gene>
<feature type="compositionally biased region" description="Gly residues" evidence="1">
    <location>
        <begin position="32"/>
        <end position="43"/>
    </location>
</feature>
<comment type="caution">
    <text evidence="2">The sequence shown here is derived from an EMBL/GenBank/DDBJ whole genome shotgun (WGS) entry which is preliminary data.</text>
</comment>
<protein>
    <submittedName>
        <fullName evidence="2">Uncharacterized protein</fullName>
    </submittedName>
</protein>